<evidence type="ECO:0000313" key="2">
    <source>
        <dbReference type="WBParaSite" id="PS1159_v2.g11107.t1"/>
    </source>
</evidence>
<organism evidence="1 2">
    <name type="scientific">Panagrolaimus sp. PS1159</name>
    <dbReference type="NCBI Taxonomy" id="55785"/>
    <lineage>
        <taxon>Eukaryota</taxon>
        <taxon>Metazoa</taxon>
        <taxon>Ecdysozoa</taxon>
        <taxon>Nematoda</taxon>
        <taxon>Chromadorea</taxon>
        <taxon>Rhabditida</taxon>
        <taxon>Tylenchina</taxon>
        <taxon>Panagrolaimomorpha</taxon>
        <taxon>Panagrolaimoidea</taxon>
        <taxon>Panagrolaimidae</taxon>
        <taxon>Panagrolaimus</taxon>
    </lineage>
</organism>
<name>A0AC35EVG8_9BILA</name>
<proteinExistence type="predicted"/>
<reference evidence="2" key="1">
    <citation type="submission" date="2022-11" db="UniProtKB">
        <authorList>
            <consortium name="WormBaseParasite"/>
        </authorList>
    </citation>
    <scope>IDENTIFICATION</scope>
</reference>
<protein>
    <submittedName>
        <fullName evidence="2">Uncharacterized protein</fullName>
    </submittedName>
</protein>
<dbReference type="WBParaSite" id="PS1159_v2.g11107.t1">
    <property type="protein sequence ID" value="PS1159_v2.g11107.t1"/>
    <property type="gene ID" value="PS1159_v2.g11107"/>
</dbReference>
<accession>A0AC35EVG8</accession>
<sequence length="438" mass="51222">MNYQMKYLPNWKKSQKPVFPWFTRTITTNSIYQPIDHFDDKNDKIFKQRFWNYSPFYKPNGPIFLYIGGENDRGGVWSLRTDAFMVWAKELGADVYYLEHRGYGCSLPGRDRQSLENLKYISSQQALSDIANFIKAINEYRPNSKWITFGCSYSGTLNAWFRQKYPEYTVGAVVSSAPMLPKINFFEYIQIIEKVFMEHSPKCVENIRQGMDEIHAKIYTIEGQQQLHQMFNIFSLEDNLEIKDLFYNLLTVIGGVIQQSQWMAKEICSIMMAERSPIENLSFIYHRWANKIQYLYANNQAMNTWMWQTCTEFGWFQTTDIAKNIFGSVLPIHNYTDDCSKKFNISIAEIAESVEKTNKNYGGIENFNATNIVFVYGTNDPWIGIGLYVNNSLPNFITSILIKGTTHCDDVHMPLWNDSPSLKDARRKIFELIKQWLN</sequence>
<evidence type="ECO:0000313" key="1">
    <source>
        <dbReference type="Proteomes" id="UP000887580"/>
    </source>
</evidence>
<dbReference type="Proteomes" id="UP000887580">
    <property type="component" value="Unplaced"/>
</dbReference>